<evidence type="ECO:0000313" key="1">
    <source>
        <dbReference type="EMBL" id="GFS38087.1"/>
    </source>
</evidence>
<dbReference type="Proteomes" id="UP000886998">
    <property type="component" value="Unassembled WGS sequence"/>
</dbReference>
<protein>
    <submittedName>
        <fullName evidence="1">Uncharacterized protein</fullName>
    </submittedName>
</protein>
<dbReference type="EMBL" id="BMAV01025060">
    <property type="protein sequence ID" value="GFS38087.1"/>
    <property type="molecule type" value="Genomic_DNA"/>
</dbReference>
<proteinExistence type="predicted"/>
<evidence type="ECO:0000313" key="2">
    <source>
        <dbReference type="Proteomes" id="UP000886998"/>
    </source>
</evidence>
<reference evidence="1" key="1">
    <citation type="submission" date="2020-08" db="EMBL/GenBank/DDBJ databases">
        <title>Multicomponent nature underlies the extraordinary mechanical properties of spider dragline silk.</title>
        <authorList>
            <person name="Kono N."/>
            <person name="Nakamura H."/>
            <person name="Mori M."/>
            <person name="Yoshida Y."/>
            <person name="Ohtoshi R."/>
            <person name="Malay A.D."/>
            <person name="Moran D.A.P."/>
            <person name="Tomita M."/>
            <person name="Numata K."/>
            <person name="Arakawa K."/>
        </authorList>
    </citation>
    <scope>NUCLEOTIDE SEQUENCE</scope>
</reference>
<sequence length="77" mass="8720">MTRKFSTWKSCPLISKDVTPIKGQSLDQNIVHFWLNTKLSAEKNHTGSAGGMEVCGMQKILFRSEQKQCLGSQQYNE</sequence>
<keyword evidence="2" id="KW-1185">Reference proteome</keyword>
<dbReference type="OrthoDB" id="7680010at2759"/>
<comment type="caution">
    <text evidence="1">The sequence shown here is derived from an EMBL/GenBank/DDBJ whole genome shotgun (WGS) entry which is preliminary data.</text>
</comment>
<organism evidence="1 2">
    <name type="scientific">Trichonephila inaurata madagascariensis</name>
    <dbReference type="NCBI Taxonomy" id="2747483"/>
    <lineage>
        <taxon>Eukaryota</taxon>
        <taxon>Metazoa</taxon>
        <taxon>Ecdysozoa</taxon>
        <taxon>Arthropoda</taxon>
        <taxon>Chelicerata</taxon>
        <taxon>Arachnida</taxon>
        <taxon>Araneae</taxon>
        <taxon>Araneomorphae</taxon>
        <taxon>Entelegynae</taxon>
        <taxon>Araneoidea</taxon>
        <taxon>Nephilidae</taxon>
        <taxon>Trichonephila</taxon>
        <taxon>Trichonephila inaurata</taxon>
    </lineage>
</organism>
<name>A0A8X6JK47_9ARAC</name>
<gene>
    <name evidence="1" type="ORF">TNIN_381821</name>
</gene>
<dbReference type="AlphaFoldDB" id="A0A8X6JK47"/>
<accession>A0A8X6JK47</accession>